<evidence type="ECO:0000259" key="1">
    <source>
        <dbReference type="Pfam" id="PF13966"/>
    </source>
</evidence>
<dbReference type="EMBL" id="BAABME010028431">
    <property type="protein sequence ID" value="GAA0179181.1"/>
    <property type="molecule type" value="Genomic_DNA"/>
</dbReference>
<sequence length="195" mass="22828">MASQMDTIHMVSHNLHNQTNHKSSIYNLRNDRCRNWDIDISKLHSKFLPIDIQEIIKIPLANLHRPDIPVWIHNPKRIFTVCSAYQAFSEHKIANSQTSEQGATTKFYNKLWSLNLPGKLKHFLWRAVHNNLPTSDNLLRRKLQVDPTCKLCSKEAESAMHVFNECLYTREVCRNLTIAEEIIKPLDFRDLLESR</sequence>
<evidence type="ECO:0000313" key="3">
    <source>
        <dbReference type="Proteomes" id="UP001454036"/>
    </source>
</evidence>
<dbReference type="InterPro" id="IPR026960">
    <property type="entry name" value="RVT-Znf"/>
</dbReference>
<reference evidence="2 3" key="1">
    <citation type="submission" date="2024-01" db="EMBL/GenBank/DDBJ databases">
        <title>The complete chloroplast genome sequence of Lithospermum erythrorhizon: insights into the phylogenetic relationship among Boraginaceae species and the maternal lineages of purple gromwells.</title>
        <authorList>
            <person name="Okada T."/>
            <person name="Watanabe K."/>
        </authorList>
    </citation>
    <scope>NUCLEOTIDE SEQUENCE [LARGE SCALE GENOMIC DNA]</scope>
</reference>
<evidence type="ECO:0000313" key="2">
    <source>
        <dbReference type="EMBL" id="GAA0179181.1"/>
    </source>
</evidence>
<comment type="caution">
    <text evidence="2">The sequence shown here is derived from an EMBL/GenBank/DDBJ whole genome shotgun (WGS) entry which is preliminary data.</text>
</comment>
<gene>
    <name evidence="2" type="ORF">LIER_42206</name>
</gene>
<accession>A0AAV3RRU3</accession>
<dbReference type="Proteomes" id="UP001454036">
    <property type="component" value="Unassembled WGS sequence"/>
</dbReference>
<protein>
    <recommendedName>
        <fullName evidence="1">Reverse transcriptase zinc-binding domain-containing protein</fullName>
    </recommendedName>
</protein>
<keyword evidence="3" id="KW-1185">Reference proteome</keyword>
<organism evidence="2 3">
    <name type="scientific">Lithospermum erythrorhizon</name>
    <name type="common">Purple gromwell</name>
    <name type="synonym">Lithospermum officinale var. erythrorhizon</name>
    <dbReference type="NCBI Taxonomy" id="34254"/>
    <lineage>
        <taxon>Eukaryota</taxon>
        <taxon>Viridiplantae</taxon>
        <taxon>Streptophyta</taxon>
        <taxon>Embryophyta</taxon>
        <taxon>Tracheophyta</taxon>
        <taxon>Spermatophyta</taxon>
        <taxon>Magnoliopsida</taxon>
        <taxon>eudicotyledons</taxon>
        <taxon>Gunneridae</taxon>
        <taxon>Pentapetalae</taxon>
        <taxon>asterids</taxon>
        <taxon>lamiids</taxon>
        <taxon>Boraginales</taxon>
        <taxon>Boraginaceae</taxon>
        <taxon>Boraginoideae</taxon>
        <taxon>Lithospermeae</taxon>
        <taxon>Lithospermum</taxon>
    </lineage>
</organism>
<feature type="domain" description="Reverse transcriptase zinc-binding" evidence="1">
    <location>
        <begin position="79"/>
        <end position="172"/>
    </location>
</feature>
<dbReference type="Pfam" id="PF13966">
    <property type="entry name" value="zf-RVT"/>
    <property type="match status" value="1"/>
</dbReference>
<proteinExistence type="predicted"/>
<name>A0AAV3RRU3_LITER</name>
<dbReference type="AlphaFoldDB" id="A0AAV3RRU3"/>